<dbReference type="EMBL" id="JACXVP010000005">
    <property type="protein sequence ID" value="KAG5605248.1"/>
    <property type="molecule type" value="Genomic_DNA"/>
</dbReference>
<dbReference type="AlphaFoldDB" id="A0A9J5YZQ2"/>
<evidence type="ECO:0000313" key="2">
    <source>
        <dbReference type="Proteomes" id="UP000824120"/>
    </source>
</evidence>
<sequence length="60" mass="7094">MTLDKKEWSYGSNFLTTYENYGNYRITYGISRRIKFCSIDNLYKTTFGTNRLSLVEASFD</sequence>
<reference evidence="1 2" key="1">
    <citation type="submission" date="2020-09" db="EMBL/GenBank/DDBJ databases">
        <title>De no assembly of potato wild relative species, Solanum commersonii.</title>
        <authorList>
            <person name="Cho K."/>
        </authorList>
    </citation>
    <scope>NUCLEOTIDE SEQUENCE [LARGE SCALE GENOMIC DNA]</scope>
    <source>
        <strain evidence="1">LZ3.2</strain>
        <tissue evidence="1">Leaf</tissue>
    </source>
</reference>
<name>A0A9J5YZQ2_SOLCO</name>
<protein>
    <submittedName>
        <fullName evidence="1">Uncharacterized protein</fullName>
    </submittedName>
</protein>
<dbReference type="Proteomes" id="UP000824120">
    <property type="component" value="Chromosome 5"/>
</dbReference>
<keyword evidence="2" id="KW-1185">Reference proteome</keyword>
<proteinExistence type="predicted"/>
<organism evidence="1 2">
    <name type="scientific">Solanum commersonii</name>
    <name type="common">Commerson's wild potato</name>
    <name type="synonym">Commerson's nightshade</name>
    <dbReference type="NCBI Taxonomy" id="4109"/>
    <lineage>
        <taxon>Eukaryota</taxon>
        <taxon>Viridiplantae</taxon>
        <taxon>Streptophyta</taxon>
        <taxon>Embryophyta</taxon>
        <taxon>Tracheophyta</taxon>
        <taxon>Spermatophyta</taxon>
        <taxon>Magnoliopsida</taxon>
        <taxon>eudicotyledons</taxon>
        <taxon>Gunneridae</taxon>
        <taxon>Pentapetalae</taxon>
        <taxon>asterids</taxon>
        <taxon>lamiids</taxon>
        <taxon>Solanales</taxon>
        <taxon>Solanaceae</taxon>
        <taxon>Solanoideae</taxon>
        <taxon>Solaneae</taxon>
        <taxon>Solanum</taxon>
    </lineage>
</organism>
<gene>
    <name evidence="1" type="ORF">H5410_026740</name>
</gene>
<comment type="caution">
    <text evidence="1">The sequence shown here is derived from an EMBL/GenBank/DDBJ whole genome shotgun (WGS) entry which is preliminary data.</text>
</comment>
<accession>A0A9J5YZQ2</accession>
<evidence type="ECO:0000313" key="1">
    <source>
        <dbReference type="EMBL" id="KAG5605248.1"/>
    </source>
</evidence>